<dbReference type="SMART" id="SM00257">
    <property type="entry name" value="LysM"/>
    <property type="match status" value="3"/>
</dbReference>
<gene>
    <name evidence="2" type="ORF">E2636_03495</name>
</gene>
<dbReference type="SUPFAM" id="SSF54106">
    <property type="entry name" value="LysM domain"/>
    <property type="match status" value="3"/>
</dbReference>
<dbReference type="Pfam" id="PF01476">
    <property type="entry name" value="LysM"/>
    <property type="match status" value="3"/>
</dbReference>
<protein>
    <submittedName>
        <fullName evidence="2">LysM peptidoglycan-binding domain-containing protein</fullName>
    </submittedName>
</protein>
<dbReference type="PANTHER" id="PTHR33734:SF22">
    <property type="entry name" value="MEMBRANE-BOUND LYTIC MUREIN TRANSGLYCOSYLASE D"/>
    <property type="match status" value="1"/>
</dbReference>
<keyword evidence="3" id="KW-1185">Reference proteome</keyword>
<evidence type="ECO:0000259" key="1">
    <source>
        <dbReference type="PROSITE" id="PS51782"/>
    </source>
</evidence>
<sequence length="269" mass="29653">MTAIQTTNYLYTVQPRDTLYSIASRLGSTVPAIEQANSLYPPFTDPGLIFPGQLLIVPGGRYGYRYEVYYIVSPGDTLLSISQQFSGEFDLLLGINSQIANPNLIYRNQPILVPAFIYEIQSGDSLYRIASQTGIRIEDTIKANDRRASFSPDILYPGYHIILPLASSRNILVNRPLPGNTIQSGSLIEGVARVFEANVLYSIVDDAGNVISPEDFITARAAGPEYGYFSTNVEFDREPTTSTGDLRVYTRSANDGSVQDLVRVKIGFT</sequence>
<feature type="domain" description="LysM" evidence="1">
    <location>
        <begin position="9"/>
        <end position="57"/>
    </location>
</feature>
<reference evidence="2 3" key="1">
    <citation type="submission" date="2019-03" db="EMBL/GenBank/DDBJ databases">
        <title>Complete genome sequence of Paenisporosarcina antarctica CGMCC 1.6503T.</title>
        <authorList>
            <person name="Rong J.-C."/>
            <person name="Chi N.-Y."/>
            <person name="Zhang Q.-F."/>
        </authorList>
    </citation>
    <scope>NUCLEOTIDE SEQUENCE [LARGE SCALE GENOMIC DNA]</scope>
    <source>
        <strain evidence="2 3">CGMCC 1.6503</strain>
    </source>
</reference>
<dbReference type="PROSITE" id="PS51782">
    <property type="entry name" value="LYSM"/>
    <property type="match status" value="3"/>
</dbReference>
<dbReference type="GO" id="GO:0008932">
    <property type="term" value="F:lytic endotransglycosylase activity"/>
    <property type="evidence" value="ECO:0007669"/>
    <property type="project" value="TreeGrafter"/>
</dbReference>
<dbReference type="KEGG" id="panc:E2636_03495"/>
<dbReference type="OrthoDB" id="308800at2"/>
<dbReference type="AlphaFoldDB" id="A0A4P7A4H1"/>
<dbReference type="InterPro" id="IPR018911">
    <property type="entry name" value="Gmad2_Ig-like_dom"/>
</dbReference>
<accession>A0A4P7A4H1</accession>
<dbReference type="CDD" id="cd00118">
    <property type="entry name" value="LysM"/>
    <property type="match status" value="3"/>
</dbReference>
<organism evidence="2 3">
    <name type="scientific">Paenisporosarcina antarctica</name>
    <dbReference type="NCBI Taxonomy" id="417367"/>
    <lineage>
        <taxon>Bacteria</taxon>
        <taxon>Bacillati</taxon>
        <taxon>Bacillota</taxon>
        <taxon>Bacilli</taxon>
        <taxon>Bacillales</taxon>
        <taxon>Caryophanaceae</taxon>
        <taxon>Paenisporosarcina</taxon>
    </lineage>
</organism>
<dbReference type="Gene3D" id="3.10.350.10">
    <property type="entry name" value="LysM domain"/>
    <property type="match status" value="3"/>
</dbReference>
<proteinExistence type="predicted"/>
<dbReference type="PANTHER" id="PTHR33734">
    <property type="entry name" value="LYSM DOMAIN-CONTAINING GPI-ANCHORED PROTEIN 2"/>
    <property type="match status" value="1"/>
</dbReference>
<dbReference type="EMBL" id="CP038015">
    <property type="protein sequence ID" value="QBP43026.1"/>
    <property type="molecule type" value="Genomic_DNA"/>
</dbReference>
<evidence type="ECO:0000313" key="2">
    <source>
        <dbReference type="EMBL" id="QBP43026.1"/>
    </source>
</evidence>
<evidence type="ECO:0000313" key="3">
    <source>
        <dbReference type="Proteomes" id="UP000294292"/>
    </source>
</evidence>
<feature type="domain" description="LysM" evidence="1">
    <location>
        <begin position="68"/>
        <end position="113"/>
    </location>
</feature>
<dbReference type="InterPro" id="IPR018392">
    <property type="entry name" value="LysM"/>
</dbReference>
<feature type="domain" description="LysM" evidence="1">
    <location>
        <begin position="116"/>
        <end position="163"/>
    </location>
</feature>
<name>A0A4P7A4H1_9BACL</name>
<dbReference type="InterPro" id="IPR036779">
    <property type="entry name" value="LysM_dom_sf"/>
</dbReference>
<dbReference type="Pfam" id="PF10648">
    <property type="entry name" value="Gmad2"/>
    <property type="match status" value="1"/>
</dbReference>
<dbReference type="Proteomes" id="UP000294292">
    <property type="component" value="Chromosome"/>
</dbReference>